<keyword evidence="4 10" id="KW-0813">Transport</keyword>
<feature type="domain" description="Clathrin adaptor alpha/beta/gamma-adaptin appendage Ig-like subdomain" evidence="13">
    <location>
        <begin position="739"/>
        <end position="852"/>
    </location>
</feature>
<dbReference type="Bgee" id="ENSSSAG00000056947">
    <property type="expression patterns" value="Expressed in testis and 23 other cell types or tissues"/>
</dbReference>
<keyword evidence="6 10" id="KW-0254">Endocytosis</keyword>
<keyword evidence="5" id="KW-1003">Cell membrane</keyword>
<feature type="compositionally biased region" description="Polar residues" evidence="12">
    <location>
        <begin position="644"/>
        <end position="661"/>
    </location>
</feature>
<proteinExistence type="inferred from homology"/>
<dbReference type="Pfam" id="PF02883">
    <property type="entry name" value="Alpha_adaptinC2"/>
    <property type="match status" value="1"/>
</dbReference>
<dbReference type="InterPro" id="IPR011989">
    <property type="entry name" value="ARM-like"/>
</dbReference>
<dbReference type="InterPro" id="IPR002553">
    <property type="entry name" value="Clathrin/coatomer_adapt-like_N"/>
</dbReference>
<evidence type="ECO:0000256" key="11">
    <source>
        <dbReference type="PIRSR" id="PIRSR037091-1"/>
    </source>
</evidence>
<feature type="region of interest" description="Disordered" evidence="12">
    <location>
        <begin position="616"/>
        <end position="661"/>
    </location>
</feature>
<dbReference type="STRING" id="8030.ENSSSAP00000064096"/>
<name>A0A1S3PUI4_SALSA</name>
<comment type="function">
    <text evidence="10">Component of the adaptor protein complex 2 (AP-2). Adaptor protein complexes function in protein transport via transport vesicles in different membrane traffic pathways. Adaptor protein complexes are vesicle coat components and appear to be involved in cargo selection and vesicle formation. AP-2 is involved in clathrin-dependent endocytosis in which cargo proteins are incorporated into vesicles surrounded by clathrin (clathrin-coated vesicles, CCVs) which are destined for fusion with the early endosome. The clathrin lattice serves as a mechanical scaffold but is itself unable to bind directly to membrane components. Clathrin-associated adaptor protein (AP) complexes which can bind directly to both the clathrin lattice and to the lipid and protein components of membranes are considered to be the major clathrin adaptors contributing the CCV formation. AP-2 also serves as a cargo receptor to selectively sort the membrane proteins involved in receptor-mediated endocytosis. AP-2 seems to play a role in the recycling of synaptic vesicle membranes from the presynaptic surface. AP-2 recognizes Y-X-X-[FILMV] (Y-X-X-Phi) and [ED]-X-X-X-L-[LI] endocytosis signal motifs within the cytosolic tails of transmembrane cargo molecules. AP-2 may also play a role in maintaining normal post-endocytic trafficking through the ARF6-regulated, non-clathrin pathway. The AP-2 alpha subunit binds polyphosphoinositide-containing lipids, positioning AP-2 on the membrane. The AP-2 alpha subunit acts via its C-terminal appendage domain as a scaffolding platform for endocytic accessory proteins. The AP-2 alpha and AP-2 sigma subunits are thought to contribute to the recognition of the [ED]-X-X-X-L-[LI] motif.</text>
</comment>
<reference evidence="15" key="1">
    <citation type="submission" date="2025-08" db="UniProtKB">
        <authorList>
            <consortium name="RefSeq"/>
        </authorList>
    </citation>
    <scope>IDENTIFICATION</scope>
</reference>
<evidence type="ECO:0000256" key="4">
    <source>
        <dbReference type="ARBA" id="ARBA00022448"/>
    </source>
</evidence>
<dbReference type="GO" id="GO:0006886">
    <property type="term" value="P:intracellular protein transport"/>
    <property type="evidence" value="ECO:0007669"/>
    <property type="project" value="UniProtKB-UniRule"/>
</dbReference>
<dbReference type="Proteomes" id="UP001652741">
    <property type="component" value="Chromosome ssa26"/>
</dbReference>
<evidence type="ECO:0000256" key="10">
    <source>
        <dbReference type="PIRNR" id="PIRNR037091"/>
    </source>
</evidence>
<dbReference type="Pfam" id="PF02296">
    <property type="entry name" value="Alpha_adaptin_C"/>
    <property type="match status" value="1"/>
</dbReference>
<dbReference type="FunFam" id="1.25.10.10:FF:000020">
    <property type="entry name" value="AP-2 complex subunit alpha"/>
    <property type="match status" value="1"/>
</dbReference>
<keyword evidence="9 10" id="KW-0168">Coated pit</keyword>
<dbReference type="PIRSF" id="PIRSF037091">
    <property type="entry name" value="AP2_complex_alpha"/>
    <property type="match status" value="1"/>
</dbReference>
<dbReference type="InterPro" id="IPR008152">
    <property type="entry name" value="Clathrin_a/b/g-adaptin_app_Ig"/>
</dbReference>
<feature type="binding site" evidence="11">
    <location>
        <position position="53"/>
    </location>
    <ligand>
        <name>a 1,2-diacyl-sn-glycero-3-phospho-(1D-myo-inositol-3,4,5-trisphosphate)</name>
        <dbReference type="ChEBI" id="CHEBI:57836"/>
    </ligand>
</feature>
<keyword evidence="8 10" id="KW-0472">Membrane</keyword>
<evidence type="ECO:0000313" key="14">
    <source>
        <dbReference type="Proteomes" id="UP001652741"/>
    </source>
</evidence>
<dbReference type="InterPro" id="IPR012295">
    <property type="entry name" value="TBP_dom_sf"/>
</dbReference>
<dbReference type="SUPFAM" id="SSF48371">
    <property type="entry name" value="ARM repeat"/>
    <property type="match status" value="1"/>
</dbReference>
<dbReference type="FunFam" id="2.60.40.1230:FF:000003">
    <property type="entry name" value="AP-2 complex subunit alpha"/>
    <property type="match status" value="1"/>
</dbReference>
<dbReference type="FunFam" id="3.30.310.10:FF:000004">
    <property type="entry name" value="AP-2 complex subunit alpha"/>
    <property type="match status" value="1"/>
</dbReference>
<dbReference type="Gene3D" id="2.60.40.1230">
    <property type="match status" value="1"/>
</dbReference>
<protein>
    <recommendedName>
        <fullName evidence="10">AP-2 complex subunit alpha</fullName>
    </recommendedName>
</protein>
<comment type="subcellular location">
    <subcellularLocation>
        <location evidence="1">Cell membrane</location>
    </subcellularLocation>
    <subcellularLocation>
        <location evidence="2">Membrane</location>
        <location evidence="2">Coated pit</location>
        <topology evidence="2">Peripheral membrane protein</topology>
        <orientation evidence="2">Cytoplasmic side</orientation>
    </subcellularLocation>
</comment>
<keyword evidence="14" id="KW-1185">Reference proteome</keyword>
<dbReference type="GeneID" id="106587467"/>
<dbReference type="PANTHER" id="PTHR22780">
    <property type="entry name" value="ADAPTIN, ALPHA/GAMMA/EPSILON"/>
    <property type="match status" value="1"/>
</dbReference>
<evidence type="ECO:0000256" key="9">
    <source>
        <dbReference type="ARBA" id="ARBA00023176"/>
    </source>
</evidence>
<feature type="binding site" evidence="11">
    <location>
        <begin position="11"/>
        <end position="12"/>
    </location>
    <ligand>
        <name>a 1,2-diacyl-sn-glycero-3-phospho-(1D-myo-inositol-3,4,5-trisphosphate)</name>
        <dbReference type="ChEBI" id="CHEBI:57836"/>
    </ligand>
</feature>
<feature type="binding site" evidence="11">
    <location>
        <position position="43"/>
    </location>
    <ligand>
        <name>a 1,2-diacyl-sn-glycero-3-phospho-(1D-myo-inositol-3,4,5-trisphosphate)</name>
        <dbReference type="ChEBI" id="CHEBI:57836"/>
    </ligand>
</feature>
<gene>
    <name evidence="15" type="primary">LOC106587467</name>
</gene>
<evidence type="ECO:0000256" key="12">
    <source>
        <dbReference type="SAM" id="MobiDB-lite"/>
    </source>
</evidence>
<dbReference type="Pfam" id="PF01602">
    <property type="entry name" value="Adaptin_N"/>
    <property type="match status" value="1"/>
</dbReference>
<dbReference type="GO" id="GO:0072583">
    <property type="term" value="P:clathrin-dependent endocytosis"/>
    <property type="evidence" value="ECO:0007669"/>
    <property type="project" value="InterPro"/>
</dbReference>
<feature type="compositionally biased region" description="Basic and acidic residues" evidence="12">
    <location>
        <begin position="627"/>
        <end position="637"/>
    </location>
</feature>
<dbReference type="SUPFAM" id="SSF55711">
    <property type="entry name" value="Subdomain of clathrin and coatomer appendage domain"/>
    <property type="match status" value="1"/>
</dbReference>
<dbReference type="InterPro" id="IPR017104">
    <property type="entry name" value="AP2_complex_asu"/>
</dbReference>
<dbReference type="InterPro" id="IPR050840">
    <property type="entry name" value="Adaptor_Complx_Large_Subunit"/>
</dbReference>
<comment type="similarity">
    <text evidence="3 10">Belongs to the adaptor complexes large subunit family.</text>
</comment>
<dbReference type="Gene3D" id="3.30.310.10">
    <property type="entry name" value="TATA-Binding Protein"/>
    <property type="match status" value="1"/>
</dbReference>
<feature type="binding site" evidence="11">
    <location>
        <begin position="57"/>
        <end position="61"/>
    </location>
    <ligand>
        <name>a 1,2-diacyl-sn-glycero-3-phospho-(1D-myo-inositol-3,4,5-trisphosphate)</name>
        <dbReference type="ChEBI" id="CHEBI:57836"/>
    </ligand>
</feature>
<dbReference type="AlphaFoldDB" id="A0A1S3PUI4"/>
<organism evidence="14 15">
    <name type="scientific">Salmo salar</name>
    <name type="common">Atlantic salmon</name>
    <dbReference type="NCBI Taxonomy" id="8030"/>
    <lineage>
        <taxon>Eukaryota</taxon>
        <taxon>Metazoa</taxon>
        <taxon>Chordata</taxon>
        <taxon>Craniata</taxon>
        <taxon>Vertebrata</taxon>
        <taxon>Euteleostomi</taxon>
        <taxon>Actinopterygii</taxon>
        <taxon>Neopterygii</taxon>
        <taxon>Teleostei</taxon>
        <taxon>Protacanthopterygii</taxon>
        <taxon>Salmoniformes</taxon>
        <taxon>Salmonidae</taxon>
        <taxon>Salmoninae</taxon>
        <taxon>Salmo</taxon>
    </lineage>
</organism>
<dbReference type="InterPro" id="IPR003164">
    <property type="entry name" value="Clathrin_a-adaptin_app_sub_C"/>
</dbReference>
<evidence type="ECO:0000256" key="1">
    <source>
        <dbReference type="ARBA" id="ARBA00004236"/>
    </source>
</evidence>
<evidence type="ECO:0000259" key="13">
    <source>
        <dbReference type="SMART" id="SM00809"/>
    </source>
</evidence>
<dbReference type="GO" id="GO:0035615">
    <property type="term" value="F:clathrin adaptor activity"/>
    <property type="evidence" value="ECO:0007669"/>
    <property type="project" value="InterPro"/>
</dbReference>
<dbReference type="PaxDb" id="8030-ENSSSAP00000064096"/>
<dbReference type="KEGG" id="sasa:106587467"/>
<dbReference type="SUPFAM" id="SSF49348">
    <property type="entry name" value="Clathrin adaptor appendage domain"/>
    <property type="match status" value="1"/>
</dbReference>
<dbReference type="InterPro" id="IPR013041">
    <property type="entry name" value="Clathrin_app_Ig-like_sf"/>
</dbReference>
<evidence type="ECO:0000256" key="2">
    <source>
        <dbReference type="ARBA" id="ARBA00004277"/>
    </source>
</evidence>
<sequence>MPAVSKGDGMRGLAVFISDIRNCKSKEAEIKRINKELANIRSKFKGDKALDGYSKKKYVCKLLFIFLLGHDIDFGHMEAVNLLSSNKYTEKQIGYLFISVLVNSNSDLISLINNAIKNDLSSRNPTFMNLALHCIANVGSREMAEAFAAEVPCILVAGDTMDSVKQSAALCLLRLNRTSPDLVAMGEWTTRVVHLLNDQHLGVVTAATSLITTLAQKSPEDFKTSVSLAVARLSRIVSSASTDLQDYTYYFVAAPWLSVKLLRLLQCYPPPEDGAIRGRLTECLETILNKAQEPPKSKKVQHSNAKNAVLFEAISLIIHHDSEPTLLVRACNQLGQFLQHRETNLRYLALESMCTLASSEFSHEAVKTHIETVINALKSERDVSVRQRAVDLLYAMCDRSNAKQIVAEMLSYLETADYSIREEIVLKVAILAEKYAVDYTWYVDTILNLIRFAGDYVSDEVWYRVIQIVINRDEVQGYAAKTVFEALQAPACHENLVKVGGYILGEFGNLIAGDSRSSPLIQFDLLHSKFHLCSVPTRALLLSAYIKFINLFPEVKGTIQEVLRSDSQLRNADVELQQRAVEYLRLSCIASTDILATVLEEMPPFPERESSILAKLKRKKGPGNLHPDLDENRKERSVNGGTADHSSTTSNAKVAASPTPSTDLLGLGSTITTQNSAPRASKGASLLVDVFSGNIAAFPVETPVSVGPVADENFSSFLPNTPQVAYANATLPTAEEPEDKFVCKNNGVLYENQLLQIGLKSEFRQNLGRMYVFFGNKTSTQFMNFAASVVCQDTLQAQLNVHAKPADPTVDGGAQLQQILNIECVSDFVDAPVLNIQFRYGGTLQNIAVKLPITLNKFFQPTEMTSQDFFQRWKQLGAPQQEVQTIFKARHSMDTEVTKAKIMGFGAALLDGVDPNPSNFVGAGVIHTKTTQVGCLLRLEPNTQAQMYRLTLRTSRDTVSQRLCDLLSEQF</sequence>
<keyword evidence="7 10" id="KW-0653">Protein transport</keyword>
<dbReference type="OrthoDB" id="413467at2759"/>
<dbReference type="GO" id="GO:0030122">
    <property type="term" value="C:AP-2 adaptor complex"/>
    <property type="evidence" value="ECO:0007669"/>
    <property type="project" value="InterPro"/>
</dbReference>
<dbReference type="InterPro" id="IPR016024">
    <property type="entry name" value="ARM-type_fold"/>
</dbReference>
<evidence type="ECO:0000256" key="3">
    <source>
        <dbReference type="ARBA" id="ARBA00006613"/>
    </source>
</evidence>
<dbReference type="SMART" id="SM00809">
    <property type="entry name" value="Alpha_adaptinC2"/>
    <property type="match status" value="1"/>
</dbReference>
<evidence type="ECO:0000256" key="5">
    <source>
        <dbReference type="ARBA" id="ARBA00022475"/>
    </source>
</evidence>
<evidence type="ECO:0000256" key="8">
    <source>
        <dbReference type="ARBA" id="ARBA00023136"/>
    </source>
</evidence>
<comment type="subunit">
    <text evidence="10">Adaptor protein complex 2 (AP-2) is a heterotetramer composed of two large adaptins (alpha-type subunit AP2A1 or AP2A2 and beta-type subunit AP2B1), a medium adaptin (mu-type subunit AP2M1) and a small adaptin (sigma-type subunit AP2S1).</text>
</comment>
<dbReference type="RefSeq" id="XP_014031353.1">
    <property type="nucleotide sequence ID" value="XM_014175878.2"/>
</dbReference>
<evidence type="ECO:0000256" key="7">
    <source>
        <dbReference type="ARBA" id="ARBA00022927"/>
    </source>
</evidence>
<dbReference type="Gene3D" id="1.25.10.10">
    <property type="entry name" value="Leucine-rich Repeat Variant"/>
    <property type="match status" value="1"/>
</dbReference>
<accession>A0A1S3PUI4</accession>
<evidence type="ECO:0000256" key="6">
    <source>
        <dbReference type="ARBA" id="ARBA00022583"/>
    </source>
</evidence>
<evidence type="ECO:0000313" key="15">
    <source>
        <dbReference type="RefSeq" id="XP_014031353.1"/>
    </source>
</evidence>
<dbReference type="InterPro" id="IPR009028">
    <property type="entry name" value="Coatomer/calthrin_app_sub_C"/>
</dbReference>